<keyword evidence="2 8" id="KW-1134">Transmembrane beta strand</keyword>
<evidence type="ECO:0000256" key="2">
    <source>
        <dbReference type="ARBA" id="ARBA00022452"/>
    </source>
</evidence>
<evidence type="ECO:0000256" key="4">
    <source>
        <dbReference type="ARBA" id="ARBA00022729"/>
    </source>
</evidence>
<reference evidence="11 12" key="2">
    <citation type="submission" date="2019-05" db="EMBL/GenBank/DDBJ databases">
        <title>Genome evolution of the obligate endosymbiont Buchnera aphidicola.</title>
        <authorList>
            <person name="Moran N.A."/>
        </authorList>
    </citation>
    <scope>NUCLEOTIDE SEQUENCE [LARGE SCALE GENOMIC DNA]</scope>
    <source>
        <strain evidence="11 12">Rpa</strain>
    </source>
</reference>
<comment type="function">
    <text evidence="8">Part of the outer membrane protein assembly complex, which is involved in assembly and insertion of beta-barrel proteins into the outer membrane. Constitutes, with BamD, the core component of the assembly machinery.</text>
</comment>
<comment type="subcellular location">
    <subcellularLocation>
        <location evidence="8">Cell outer membrane</location>
    </subcellularLocation>
    <subcellularLocation>
        <location evidence="1">Membrane</location>
    </subcellularLocation>
</comment>
<dbReference type="Pfam" id="PF07244">
    <property type="entry name" value="POTRA"/>
    <property type="match status" value="4"/>
</dbReference>
<evidence type="ECO:0000256" key="9">
    <source>
        <dbReference type="NCBIfam" id="TIGR03303"/>
    </source>
</evidence>
<feature type="domain" description="POTRA" evidence="10">
    <location>
        <begin position="347"/>
        <end position="421"/>
    </location>
</feature>
<sequence length="799" mass="93464" precursor="true">MLIKSFFIIFLMFFSTNVFSKNAWTIEKIQFKGLKNFSKDEVLKNIFFNVGSNVSENDIKNSIKSLFQTGKFKTIKIVYSGKTIIFKIKEQPIISNITFLGNKVIKDSVLKKYLTELGVKEGNFFNPFLNSIFVKNLKEFYSNVGRYNSNIKILKKISSNNKVNLKILIYESNLLEINHIKIIGNNYFSQEKILSLFKLNDDKSWWNFLKKRFYYSEQLEEDLKNLTNFYLNKGYYYFNINKKIVHFLKNQNKVNITVYISEGKKYKVSNFFINGNLLHYYQFIKNLIKINKNELYNKEKITLIVKKIQRFLFEKGYIHPKIIVYPQIDFKEKKIILNFNIDIQKRYFVNRINFRGNELTQDIVLRREMKQIEGEWFNLKLIELGKRSLEKIKFLRDITIQKKILSNKDNGVDITYTLKEQPTGTLNFGLGYGRDSGLSFNTSISQDNLFGSGNSLKASIIKNDNQKYADISIIYPYFTNDGTNLNTRLFYNDFKYNINNFSNIIKSTSGFESDLSFLINTFNRINIGFGYTHNGLINKEEKVVFKVENTSNDKSLKDSLVDDFTLNYSLMHDTLKHFYFPISGNQTYISGKNTIPGSDNNFYKFLFDSEQYIPLDKEKKFIFLTHVRAGIGNSLNKEKLPFYENFHAINSNNIRGFRANTIGPKKIYANSNLEKCLGHNKENVFCESIDSIGGNVMLISNLELITPIPLIKNKYSKFLRSSFFLDAGNIWDTMWKKKQNINFSQFPDYSSLNNIYASIGISLQWFSPIGPLVFSYAYPIHKNESTQLEAFQFNFGKNW</sequence>
<keyword evidence="6 8" id="KW-0472">Membrane</keyword>
<dbReference type="PANTHER" id="PTHR12815">
    <property type="entry name" value="SORTING AND ASSEMBLY MACHINERY SAMM50 PROTEIN FAMILY MEMBER"/>
    <property type="match status" value="1"/>
</dbReference>
<keyword evidence="4 8" id="KW-0732">Signal</keyword>
<feature type="chain" id="PRO_5021058287" description="Outer membrane protein assembly factor BamA" evidence="8">
    <location>
        <begin position="21"/>
        <end position="799"/>
    </location>
</feature>
<evidence type="ECO:0000256" key="3">
    <source>
        <dbReference type="ARBA" id="ARBA00022692"/>
    </source>
</evidence>
<feature type="domain" description="POTRA" evidence="10">
    <location>
        <begin position="175"/>
        <end position="263"/>
    </location>
</feature>
<dbReference type="Gene3D" id="3.10.20.310">
    <property type="entry name" value="membrane protein fhac"/>
    <property type="match status" value="5"/>
</dbReference>
<evidence type="ECO:0000256" key="6">
    <source>
        <dbReference type="ARBA" id="ARBA00023136"/>
    </source>
</evidence>
<evidence type="ECO:0000259" key="10">
    <source>
        <dbReference type="PROSITE" id="PS51779"/>
    </source>
</evidence>
<dbReference type="GO" id="GO:0043165">
    <property type="term" value="P:Gram-negative-bacterium-type cell outer membrane assembly"/>
    <property type="evidence" value="ECO:0007669"/>
    <property type="project" value="UniProtKB-UniRule"/>
</dbReference>
<feature type="domain" description="POTRA" evidence="10">
    <location>
        <begin position="92"/>
        <end position="170"/>
    </location>
</feature>
<dbReference type="GO" id="GO:1990063">
    <property type="term" value="C:Bam protein complex"/>
    <property type="evidence" value="ECO:0007669"/>
    <property type="project" value="TreeGrafter"/>
</dbReference>
<organism evidence="11 12">
    <name type="scientific">Buchnera aphidicola subsp. Rhopalosiphum padi</name>
    <dbReference type="NCBI Taxonomy" id="98793"/>
    <lineage>
        <taxon>Bacteria</taxon>
        <taxon>Pseudomonadati</taxon>
        <taxon>Pseudomonadota</taxon>
        <taxon>Gammaproteobacteria</taxon>
        <taxon>Enterobacterales</taxon>
        <taxon>Erwiniaceae</taxon>
        <taxon>Buchnera</taxon>
    </lineage>
</organism>
<name>A0A4D6Y942_BUCRP</name>
<evidence type="ECO:0000256" key="7">
    <source>
        <dbReference type="ARBA" id="ARBA00023237"/>
    </source>
</evidence>
<dbReference type="OrthoDB" id="9803054at2"/>
<proteinExistence type="inferred from homology"/>
<dbReference type="RefSeq" id="WP_158337038.1">
    <property type="nucleotide sequence ID" value="NZ_CP034858.1"/>
</dbReference>
<dbReference type="InterPro" id="IPR039910">
    <property type="entry name" value="D15-like"/>
</dbReference>
<dbReference type="PIRSF" id="PIRSF006076">
    <property type="entry name" value="OM_assembly_OMP85"/>
    <property type="match status" value="1"/>
</dbReference>
<dbReference type="PANTHER" id="PTHR12815:SF23">
    <property type="entry name" value="OUTER MEMBRANE PROTEIN ASSEMBLY FACTOR BAMA"/>
    <property type="match status" value="1"/>
</dbReference>
<dbReference type="Gene3D" id="2.40.160.50">
    <property type="entry name" value="membrane protein fhac: a member of the omp85/tpsb transporter family"/>
    <property type="match status" value="1"/>
</dbReference>
<dbReference type="InterPro" id="IPR000184">
    <property type="entry name" value="Bac_surfAg_D15"/>
</dbReference>
<dbReference type="NCBIfam" id="TIGR03303">
    <property type="entry name" value="OM_YaeT"/>
    <property type="match status" value="1"/>
</dbReference>
<dbReference type="PROSITE" id="PS51779">
    <property type="entry name" value="POTRA"/>
    <property type="match status" value="5"/>
</dbReference>
<dbReference type="AlphaFoldDB" id="A0A4D6Y942"/>
<dbReference type="InterPro" id="IPR034746">
    <property type="entry name" value="POTRA"/>
</dbReference>
<accession>A0A4D6Y942</accession>
<keyword evidence="5 8" id="KW-0677">Repeat</keyword>
<evidence type="ECO:0000256" key="1">
    <source>
        <dbReference type="ARBA" id="ARBA00004370"/>
    </source>
</evidence>
<protein>
    <recommendedName>
        <fullName evidence="8 9">Outer membrane protein assembly factor BamA</fullName>
    </recommendedName>
</protein>
<dbReference type="Proteomes" id="UP000298688">
    <property type="component" value="Chromosome"/>
</dbReference>
<evidence type="ECO:0000256" key="5">
    <source>
        <dbReference type="ARBA" id="ARBA00022737"/>
    </source>
</evidence>
<evidence type="ECO:0000313" key="12">
    <source>
        <dbReference type="Proteomes" id="UP000298688"/>
    </source>
</evidence>
<dbReference type="Pfam" id="PF01103">
    <property type="entry name" value="Omp85"/>
    <property type="match status" value="1"/>
</dbReference>
<dbReference type="InterPro" id="IPR010827">
    <property type="entry name" value="BamA/TamA_POTRA"/>
</dbReference>
<comment type="subunit">
    <text evidence="8">Part of the Bam complex, which is composed of the outer membrane protein BamA, and four lipoproteins BamB, BamC, BamD and BamE.</text>
</comment>
<keyword evidence="7 8" id="KW-0998">Cell outer membrane</keyword>
<feature type="domain" description="POTRA" evidence="10">
    <location>
        <begin position="266"/>
        <end position="344"/>
    </location>
</feature>
<reference evidence="11 12" key="1">
    <citation type="submission" date="2018-12" db="EMBL/GenBank/DDBJ databases">
        <authorList>
            <person name="Chong R.A."/>
        </authorList>
    </citation>
    <scope>NUCLEOTIDE SEQUENCE [LARGE SCALE GENOMIC DNA]</scope>
    <source>
        <strain evidence="11 12">Rpa</strain>
    </source>
</reference>
<dbReference type="InterPro" id="IPR023707">
    <property type="entry name" value="OM_assembly_BamA"/>
</dbReference>
<evidence type="ECO:0000313" key="11">
    <source>
        <dbReference type="EMBL" id="QCI24883.1"/>
    </source>
</evidence>
<comment type="similarity">
    <text evidence="8">Belongs to the BamA family.</text>
</comment>
<feature type="domain" description="POTRA" evidence="10">
    <location>
        <begin position="24"/>
        <end position="91"/>
    </location>
</feature>
<dbReference type="HAMAP" id="MF_01430">
    <property type="entry name" value="OM_assembly_BamA"/>
    <property type="match status" value="1"/>
</dbReference>
<feature type="signal peptide" evidence="8">
    <location>
        <begin position="1"/>
        <end position="20"/>
    </location>
</feature>
<dbReference type="GO" id="GO:0051205">
    <property type="term" value="P:protein insertion into membrane"/>
    <property type="evidence" value="ECO:0007669"/>
    <property type="project" value="UniProtKB-UniRule"/>
</dbReference>
<gene>
    <name evidence="8 11" type="primary">bamA</name>
    <name evidence="11" type="ORF">D9V76_01230</name>
</gene>
<dbReference type="EMBL" id="CP034858">
    <property type="protein sequence ID" value="QCI24883.1"/>
    <property type="molecule type" value="Genomic_DNA"/>
</dbReference>
<evidence type="ECO:0000256" key="8">
    <source>
        <dbReference type="HAMAP-Rule" id="MF_01430"/>
    </source>
</evidence>
<keyword evidence="3 8" id="KW-0812">Transmembrane</keyword>